<proteinExistence type="predicted"/>
<dbReference type="RefSeq" id="WP_067481243.1">
    <property type="nucleotide sequence ID" value="NZ_LWMN01000001.1"/>
</dbReference>
<dbReference type="AlphaFoldDB" id="A0A179EVC1"/>
<evidence type="ECO:0000313" key="2">
    <source>
        <dbReference type="Proteomes" id="UP000078516"/>
    </source>
</evidence>
<accession>A0A179EVC1</accession>
<sequence length="473" mass="56232">MKELFEKETLAKLMLFSYIDNLDTDSFAVKDIEKQFDLTYFRANKLLGLLIEDFKTMELDDYFFISKNKSKYIYKKNCLDSINRLIWKYGRESYLFSLLDYFLKNGMNTKEIMENYSYYHYVSVSYSYVIKNKLEAFLEMHQMNFLVENVSESKLRIFLAQIYFYIFKNYENPFSAEEWTTAQAFIEELQELKVIEPIEKLKKTKLLYYCLVSFFRVENKQNSGDEVLLVSTDERYMEPIILSYHKFAENRDEVKTEDVITLINYLRVNHYLFQEKDSSLKKENDLMQLTRNLLTTVGIEQPDEKLDNQLYELLFKFSYYKDSLLDGHFYVILDFFFDGFGQEAERILQFLRNKETIAVIGNQAESQQLLLETLLLIINSQAYRNQKQAITITIDFTLGEEYNKYIANNIVHLPFVTLKVDNQYSAQTDIYLSDVLSEVVESEYLIWNSPPSSKDWKVFGNLVSKIYGMRNSL</sequence>
<organism evidence="1 2">
    <name type="scientific">Enterococcus thailandicus</name>
    <dbReference type="NCBI Taxonomy" id="417368"/>
    <lineage>
        <taxon>Bacteria</taxon>
        <taxon>Bacillati</taxon>
        <taxon>Bacillota</taxon>
        <taxon>Bacilli</taxon>
        <taxon>Lactobacillales</taxon>
        <taxon>Enterococcaceae</taxon>
        <taxon>Enterococcus</taxon>
    </lineage>
</organism>
<dbReference type="Proteomes" id="UP000078516">
    <property type="component" value="Unassembled WGS sequence"/>
</dbReference>
<name>A0A179EVC1_ENTTH</name>
<gene>
    <name evidence="1" type="ORF">A6E74_01960</name>
</gene>
<reference evidence="1 2" key="1">
    <citation type="submission" date="2016-04" db="EMBL/GenBank/DDBJ databases">
        <title>Draft genome of an Enterococcus thailandicus strain isolated from bovine feces.</title>
        <authorList>
            <person name="Beukers A.G."/>
            <person name="Zaheer R."/>
            <person name="Goji N."/>
            <person name="Cook S.R."/>
            <person name="Amoako K."/>
            <person name="Chaves A.V."/>
            <person name="Ward M.P."/>
            <person name="Mcallister T.A."/>
        </authorList>
    </citation>
    <scope>NUCLEOTIDE SEQUENCE [LARGE SCALE GENOMIC DNA]</scope>
    <source>
        <strain evidence="1 2">F0711D 46</strain>
    </source>
</reference>
<dbReference type="EMBL" id="LWMN01000001">
    <property type="protein sequence ID" value="OAQ57158.1"/>
    <property type="molecule type" value="Genomic_DNA"/>
</dbReference>
<evidence type="ECO:0008006" key="3">
    <source>
        <dbReference type="Google" id="ProtNLM"/>
    </source>
</evidence>
<evidence type="ECO:0000313" key="1">
    <source>
        <dbReference type="EMBL" id="OAQ57158.1"/>
    </source>
</evidence>
<keyword evidence="2" id="KW-1185">Reference proteome</keyword>
<protein>
    <recommendedName>
        <fullName evidence="3">Mga helix-turn-helix domain-containing protein</fullName>
    </recommendedName>
</protein>
<comment type="caution">
    <text evidence="1">The sequence shown here is derived from an EMBL/GenBank/DDBJ whole genome shotgun (WGS) entry which is preliminary data.</text>
</comment>